<name>A0A7I9V7B5_9ACTN</name>
<dbReference type="AlphaFoldDB" id="A0A7I9V7B5"/>
<evidence type="ECO:0000256" key="1">
    <source>
        <dbReference type="ARBA" id="ARBA00022723"/>
    </source>
</evidence>
<keyword evidence="2" id="KW-0378">Hydrolase</keyword>
<dbReference type="OrthoDB" id="9812156at2"/>
<accession>A0A7I9V7B5</accession>
<dbReference type="RefSeq" id="WP_161894834.1">
    <property type="nucleotide sequence ID" value="NZ_BJOV01000003.1"/>
</dbReference>
<dbReference type="GO" id="GO:0016818">
    <property type="term" value="F:hydrolase activity, acting on acid anhydrides, in phosphorus-containing anhydrides"/>
    <property type="evidence" value="ECO:0007669"/>
    <property type="project" value="InterPro"/>
</dbReference>
<keyword evidence="1" id="KW-0479">Metal-binding</keyword>
<dbReference type="EMBL" id="BJOV01000003">
    <property type="protein sequence ID" value="GEE00973.1"/>
    <property type="molecule type" value="Genomic_DNA"/>
</dbReference>
<evidence type="ECO:0000256" key="2">
    <source>
        <dbReference type="ARBA" id="ARBA00022801"/>
    </source>
</evidence>
<dbReference type="Pfam" id="PF08797">
    <property type="entry name" value="HIRAN"/>
    <property type="match status" value="1"/>
</dbReference>
<dbReference type="Gene3D" id="3.30.70.2330">
    <property type="match status" value="1"/>
</dbReference>
<comment type="caution">
    <text evidence="4">The sequence shown here is derived from an EMBL/GenBank/DDBJ whole genome shotgun (WGS) entry which is preliminary data.</text>
</comment>
<feature type="domain" description="HIRAN" evidence="3">
    <location>
        <begin position="41"/>
        <end position="89"/>
    </location>
</feature>
<dbReference type="GO" id="GO:0003676">
    <property type="term" value="F:nucleic acid binding"/>
    <property type="evidence" value="ECO:0007669"/>
    <property type="project" value="InterPro"/>
</dbReference>
<evidence type="ECO:0000313" key="5">
    <source>
        <dbReference type="Proteomes" id="UP000444960"/>
    </source>
</evidence>
<protein>
    <recommendedName>
        <fullName evidence="3">HIRAN domain-containing protein</fullName>
    </recommendedName>
</protein>
<dbReference type="GO" id="GO:0008270">
    <property type="term" value="F:zinc ion binding"/>
    <property type="evidence" value="ECO:0007669"/>
    <property type="project" value="InterPro"/>
</dbReference>
<organism evidence="4 5">
    <name type="scientific">Gordonia spumicola</name>
    <dbReference type="NCBI Taxonomy" id="589161"/>
    <lineage>
        <taxon>Bacteria</taxon>
        <taxon>Bacillati</taxon>
        <taxon>Actinomycetota</taxon>
        <taxon>Actinomycetes</taxon>
        <taxon>Mycobacteriales</taxon>
        <taxon>Gordoniaceae</taxon>
        <taxon>Gordonia</taxon>
    </lineage>
</organism>
<gene>
    <name evidence="4" type="ORF">nbrc107696_14190</name>
</gene>
<evidence type="ECO:0000313" key="4">
    <source>
        <dbReference type="EMBL" id="GEE00973.1"/>
    </source>
</evidence>
<reference evidence="5" key="1">
    <citation type="submission" date="2019-06" db="EMBL/GenBank/DDBJ databases">
        <title>Gordonia isolated from sludge of a wastewater treatment plant.</title>
        <authorList>
            <person name="Tamura T."/>
            <person name="Aoyama K."/>
            <person name="Kang Y."/>
            <person name="Saito S."/>
            <person name="Akiyama N."/>
            <person name="Yazawa K."/>
            <person name="Gonoi T."/>
            <person name="Mikami Y."/>
        </authorList>
    </citation>
    <scope>NUCLEOTIDE SEQUENCE [LARGE SCALE GENOMIC DNA]</scope>
    <source>
        <strain evidence="5">NBRC 107696</strain>
    </source>
</reference>
<keyword evidence="5" id="KW-1185">Reference proteome</keyword>
<dbReference type="InterPro" id="IPR014905">
    <property type="entry name" value="HIRAN"/>
</dbReference>
<sequence>MTNPQFRLWTRGRSTWCNQEVAGARHYRQSIERLFSPAWNRDGEELRTDVELVPEPDNEYDSNAVAVCVDGSRLGHLPAEVASRWVRTIRRITDSDCTATTSGRIYLSEQDDWSDWSATTPSKRIFVRFDILLPEDPNDAIPLNDPPPSPHILLPKGGIVQVTKEAEYFDTLHEHVPESGHGLLYATLHRDSSTTSRSSRAVVAVHIDGEKIGELTPAMSAKFLPMIDHLSARTVIPACWADITGSAVAAEVRIDAVKAHEAPDEVLEGAPVIPIPILPEHVTNWWYDISTPRQYRPRTTAIFDPSGFPRIGSNRPMSR</sequence>
<dbReference type="Proteomes" id="UP000444960">
    <property type="component" value="Unassembled WGS sequence"/>
</dbReference>
<proteinExistence type="predicted"/>
<evidence type="ECO:0000259" key="3">
    <source>
        <dbReference type="Pfam" id="PF08797"/>
    </source>
</evidence>